<name>A0AAE0ZN10_9GAST</name>
<reference evidence="1" key="1">
    <citation type="journal article" date="2023" name="G3 (Bethesda)">
        <title>A reference genome for the long-term kleptoplast-retaining sea slug Elysia crispata morphotype clarki.</title>
        <authorList>
            <person name="Eastman K.E."/>
            <person name="Pendleton A.L."/>
            <person name="Shaikh M.A."/>
            <person name="Suttiyut T."/>
            <person name="Ogas R."/>
            <person name="Tomko P."/>
            <person name="Gavelis G."/>
            <person name="Widhalm J.R."/>
            <person name="Wisecaver J.H."/>
        </authorList>
    </citation>
    <scope>NUCLEOTIDE SEQUENCE</scope>
    <source>
        <strain evidence="1">ECLA1</strain>
    </source>
</reference>
<protein>
    <submittedName>
        <fullName evidence="1">Uncharacterized protein</fullName>
    </submittedName>
</protein>
<organism evidence="1 2">
    <name type="scientific">Elysia crispata</name>
    <name type="common">lettuce slug</name>
    <dbReference type="NCBI Taxonomy" id="231223"/>
    <lineage>
        <taxon>Eukaryota</taxon>
        <taxon>Metazoa</taxon>
        <taxon>Spiralia</taxon>
        <taxon>Lophotrochozoa</taxon>
        <taxon>Mollusca</taxon>
        <taxon>Gastropoda</taxon>
        <taxon>Heterobranchia</taxon>
        <taxon>Euthyneura</taxon>
        <taxon>Panpulmonata</taxon>
        <taxon>Sacoglossa</taxon>
        <taxon>Placobranchoidea</taxon>
        <taxon>Plakobranchidae</taxon>
        <taxon>Elysia</taxon>
    </lineage>
</organism>
<sequence length="125" mass="13922">MASPLNIQYAEKLSDCPGQGNGCPPANSLQICGLETPRFDKITTTKSMNVDFPLRSFASADHRIIEVVSALQTRLMIIRPESSQAKRQRSDLYRALYFGQEDASHLDNCILLPQGKFKAYPAVFT</sequence>
<evidence type="ECO:0000313" key="1">
    <source>
        <dbReference type="EMBL" id="KAK3772173.1"/>
    </source>
</evidence>
<keyword evidence="2" id="KW-1185">Reference proteome</keyword>
<evidence type="ECO:0000313" key="2">
    <source>
        <dbReference type="Proteomes" id="UP001283361"/>
    </source>
</evidence>
<accession>A0AAE0ZN10</accession>
<dbReference type="EMBL" id="JAWDGP010003655">
    <property type="protein sequence ID" value="KAK3772173.1"/>
    <property type="molecule type" value="Genomic_DNA"/>
</dbReference>
<comment type="caution">
    <text evidence="1">The sequence shown here is derived from an EMBL/GenBank/DDBJ whole genome shotgun (WGS) entry which is preliminary data.</text>
</comment>
<dbReference type="AlphaFoldDB" id="A0AAE0ZN10"/>
<gene>
    <name evidence="1" type="ORF">RRG08_035214</name>
</gene>
<proteinExistence type="predicted"/>
<dbReference type="Proteomes" id="UP001283361">
    <property type="component" value="Unassembled WGS sequence"/>
</dbReference>